<evidence type="ECO:0000256" key="2">
    <source>
        <dbReference type="ARBA" id="ARBA00022840"/>
    </source>
</evidence>
<sequence length="305" mass="33727">MHKHIERAVAEIGTVLLGKEVQVRLALCCLFARGHLLIEDLPGMGKTTLSNALAKVLGLDYKRVQFTSDLLPADILGVSVFNRDTTQFEFIPGPIFTQVLLADEINRTTPKSQSALLEAMEEGQVTIEGKTRELPAPFFVIATQNPSTQSGTYPLPESQLDRFLMRLSLGYPDREAERKLLMGEDSRKKLSRLQAVMSIQDLIAIQTAVDDVHCSDNLLDYVQRLVEHSRNHTDFVDGLSPRGALAIMRCAKTWAFMSGRGHVVPEDVQMILPSVVEHRLSTSANALVGSHGMSHKLMEEIAVIG</sequence>
<dbReference type="GO" id="GO:0016887">
    <property type="term" value="F:ATP hydrolysis activity"/>
    <property type="evidence" value="ECO:0007669"/>
    <property type="project" value="InterPro"/>
</dbReference>
<comment type="similarity">
    <text evidence="3">Belongs to the MoxR family.</text>
</comment>
<dbReference type="InterPro" id="IPR027417">
    <property type="entry name" value="P-loop_NTPase"/>
</dbReference>
<dbReference type="PIRSF" id="PIRSF002849">
    <property type="entry name" value="AAA_ATPase_chaperone_MoxR_prd"/>
    <property type="match status" value="1"/>
</dbReference>
<evidence type="ECO:0000256" key="1">
    <source>
        <dbReference type="ARBA" id="ARBA00022741"/>
    </source>
</evidence>
<dbReference type="EMBL" id="AAVT01000002">
    <property type="protein sequence ID" value="EAW31740.1"/>
    <property type="molecule type" value="Genomic_DNA"/>
</dbReference>
<name>A0YB10_9GAMM</name>
<evidence type="ECO:0000259" key="4">
    <source>
        <dbReference type="Pfam" id="PF07726"/>
    </source>
</evidence>
<keyword evidence="1" id="KW-0547">Nucleotide-binding</keyword>
<dbReference type="InterPro" id="IPR050764">
    <property type="entry name" value="CbbQ/NirQ/NorQ/GpvN"/>
</dbReference>
<proteinExistence type="inferred from homology"/>
<dbReference type="SUPFAM" id="SSF52540">
    <property type="entry name" value="P-loop containing nucleoside triphosphate hydrolases"/>
    <property type="match status" value="1"/>
</dbReference>
<dbReference type="Pfam" id="PF07726">
    <property type="entry name" value="AAA_3"/>
    <property type="match status" value="1"/>
</dbReference>
<dbReference type="Proteomes" id="UP000004931">
    <property type="component" value="Unassembled WGS sequence"/>
</dbReference>
<dbReference type="Pfam" id="PF17863">
    <property type="entry name" value="AAA_lid_2"/>
    <property type="match status" value="1"/>
</dbReference>
<accession>A0YB10</accession>
<evidence type="ECO:0000313" key="7">
    <source>
        <dbReference type="Proteomes" id="UP000004931"/>
    </source>
</evidence>
<gene>
    <name evidence="6" type="ORF">GP2143_04800</name>
</gene>
<dbReference type="Gene3D" id="3.40.50.300">
    <property type="entry name" value="P-loop containing nucleotide triphosphate hydrolases"/>
    <property type="match status" value="1"/>
</dbReference>
<dbReference type="FunFam" id="3.40.50.300:FF:000640">
    <property type="entry name" value="MoxR family ATPase"/>
    <property type="match status" value="1"/>
</dbReference>
<dbReference type="PANTHER" id="PTHR42759">
    <property type="entry name" value="MOXR FAMILY PROTEIN"/>
    <property type="match status" value="1"/>
</dbReference>
<dbReference type="Gene3D" id="1.10.8.80">
    <property type="entry name" value="Magnesium chelatase subunit I, C-Terminal domain"/>
    <property type="match status" value="1"/>
</dbReference>
<evidence type="ECO:0000313" key="6">
    <source>
        <dbReference type="EMBL" id="EAW31740.1"/>
    </source>
</evidence>
<dbReference type="InterPro" id="IPR011703">
    <property type="entry name" value="ATPase_AAA-3"/>
</dbReference>
<dbReference type="AlphaFoldDB" id="A0YB10"/>
<evidence type="ECO:0000259" key="5">
    <source>
        <dbReference type="Pfam" id="PF17863"/>
    </source>
</evidence>
<dbReference type="GO" id="GO:0005524">
    <property type="term" value="F:ATP binding"/>
    <property type="evidence" value="ECO:0007669"/>
    <property type="project" value="UniProtKB-KW"/>
</dbReference>
<dbReference type="STRING" id="247633.GP2143_04800"/>
<feature type="domain" description="ATPase AAA-3" evidence="4">
    <location>
        <begin position="35"/>
        <end position="165"/>
    </location>
</feature>
<comment type="caution">
    <text evidence="6">The sequence shown here is derived from an EMBL/GenBank/DDBJ whole genome shotgun (WGS) entry which is preliminary data.</text>
</comment>
<dbReference type="eggNOG" id="COG0714">
    <property type="taxonomic scope" value="Bacteria"/>
</dbReference>
<dbReference type="OrthoDB" id="9808397at2"/>
<dbReference type="PANTHER" id="PTHR42759:SF5">
    <property type="entry name" value="METHANOL DEHYDROGENASE REGULATOR"/>
    <property type="match status" value="1"/>
</dbReference>
<keyword evidence="2" id="KW-0067">ATP-binding</keyword>
<protein>
    <submittedName>
        <fullName evidence="6">MoxR-like ATPase</fullName>
    </submittedName>
</protein>
<organism evidence="6 7">
    <name type="scientific">marine gamma proteobacterium HTCC2143</name>
    <dbReference type="NCBI Taxonomy" id="247633"/>
    <lineage>
        <taxon>Bacteria</taxon>
        <taxon>Pseudomonadati</taxon>
        <taxon>Pseudomonadota</taxon>
        <taxon>Gammaproteobacteria</taxon>
        <taxon>Cellvibrionales</taxon>
        <taxon>Spongiibacteraceae</taxon>
        <taxon>BD1-7 clade</taxon>
    </lineage>
</organism>
<reference evidence="6 7" key="1">
    <citation type="journal article" date="2010" name="J. Bacteriol.">
        <title>Genome sequence of the oligotrophic marine Gammaproteobacterium HTCC2143, isolated from the Oregon Coast.</title>
        <authorList>
            <person name="Oh H.M."/>
            <person name="Kang I."/>
            <person name="Ferriera S."/>
            <person name="Giovannoni S.J."/>
            <person name="Cho J.C."/>
        </authorList>
    </citation>
    <scope>NUCLEOTIDE SEQUENCE [LARGE SCALE GENOMIC DNA]</scope>
    <source>
        <strain evidence="6 7">HTCC2143</strain>
    </source>
</reference>
<evidence type="ECO:0000256" key="3">
    <source>
        <dbReference type="ARBA" id="ARBA00061607"/>
    </source>
</evidence>
<dbReference type="InterPro" id="IPR041628">
    <property type="entry name" value="ChlI/MoxR_AAA_lid"/>
</dbReference>
<keyword evidence="7" id="KW-1185">Reference proteome</keyword>
<dbReference type="CDD" id="cd00009">
    <property type="entry name" value="AAA"/>
    <property type="match status" value="1"/>
</dbReference>
<feature type="domain" description="ChlI/MoxR AAA lid" evidence="5">
    <location>
        <begin position="229"/>
        <end position="284"/>
    </location>
</feature>